<protein>
    <recommendedName>
        <fullName evidence="3">Fatty acid desaturase domain-containing protein</fullName>
    </recommendedName>
</protein>
<keyword evidence="1" id="KW-0472">Membrane</keyword>
<feature type="transmembrane region" description="Helical" evidence="1">
    <location>
        <begin position="242"/>
        <end position="261"/>
    </location>
</feature>
<name>A0A7S0EUC6_9EUKA</name>
<dbReference type="AlphaFoldDB" id="A0A7S0EUC6"/>
<feature type="transmembrane region" description="Helical" evidence="1">
    <location>
        <begin position="320"/>
        <end position="341"/>
    </location>
</feature>
<keyword evidence="2" id="KW-0732">Signal</keyword>
<feature type="transmembrane region" description="Helical" evidence="1">
    <location>
        <begin position="294"/>
        <end position="313"/>
    </location>
</feature>
<dbReference type="EMBL" id="HBEP01023513">
    <property type="protein sequence ID" value="CAD8495120.1"/>
    <property type="molecule type" value="Transcribed_RNA"/>
</dbReference>
<keyword evidence="1" id="KW-0812">Transmembrane</keyword>
<dbReference type="GO" id="GO:0016491">
    <property type="term" value="F:oxidoreductase activity"/>
    <property type="evidence" value="ECO:0007669"/>
    <property type="project" value="InterPro"/>
</dbReference>
<keyword evidence="1" id="KW-1133">Transmembrane helix</keyword>
<dbReference type="PANTHER" id="PTHR32100">
    <property type="entry name" value="OMEGA-6 FATTY ACID DESATURASE, CHLOROPLASTIC"/>
    <property type="match status" value="1"/>
</dbReference>
<feature type="chain" id="PRO_5030672815" description="Fatty acid desaturase domain-containing protein" evidence="2">
    <location>
        <begin position="29"/>
        <end position="450"/>
    </location>
</feature>
<dbReference type="InterPro" id="IPR012171">
    <property type="entry name" value="Fatty_acid_desaturase"/>
</dbReference>
<feature type="transmembrane region" description="Helical" evidence="1">
    <location>
        <begin position="137"/>
        <end position="155"/>
    </location>
</feature>
<proteinExistence type="predicted"/>
<dbReference type="Pfam" id="PF00487">
    <property type="entry name" value="FA_desaturase"/>
    <property type="match status" value="1"/>
</dbReference>
<gene>
    <name evidence="4" type="ORF">PANT1444_LOCUS13305</name>
</gene>
<accession>A0A7S0EUC6</accession>
<organism evidence="4">
    <name type="scientific">Phaeocystis antarctica</name>
    <dbReference type="NCBI Taxonomy" id="33657"/>
    <lineage>
        <taxon>Eukaryota</taxon>
        <taxon>Haptista</taxon>
        <taxon>Haptophyta</taxon>
        <taxon>Prymnesiophyceae</taxon>
        <taxon>Phaeocystales</taxon>
        <taxon>Phaeocystaceae</taxon>
        <taxon>Phaeocystis</taxon>
    </lineage>
</organism>
<feature type="transmembrane region" description="Helical" evidence="1">
    <location>
        <begin position="175"/>
        <end position="191"/>
    </location>
</feature>
<evidence type="ECO:0000256" key="2">
    <source>
        <dbReference type="SAM" id="SignalP"/>
    </source>
</evidence>
<sequence length="450" mass="49614">MLDRPPAVHHQPLAMTILALLLAPSSLALHHSPLLRQSRAVQRSSSALPARMIALDPLVASEMNERFDLPLLSGLQGKAMLVEKSDIPTKAQVRQAVPKHCFERDTAKSMMYAVISVAQSAACLAAARFIPMRRIAAPLWLAWAAVTGTVWTGMWVVAHECGHGAFSDNRQLQDAVGYVLHSILLVPYFSWQRSHAVHHANTNHITKGETHVPVVVNGRAGIENEGGEGELENAKKFGKGPWGLLQLVLHLGIGWPAYLLWGATGGPKYGTSNHFVPFKPFDTALWPASWPKKVMRSDIGIVAMCAVLGAWAAKAGGGTVALLYGLPLCFTNMWLVAYTWLQHTDVDVPHLTNDEFSYMRGAFLTVDRPYGPIFDWLHHKIGSTHVAHHIDCTIPHYRALEATNAIKEAFPKAYLYDPTPVHKAMWRVASNCIAVKLRPDGRYTWVPVAE</sequence>
<dbReference type="GO" id="GO:0006629">
    <property type="term" value="P:lipid metabolic process"/>
    <property type="evidence" value="ECO:0007669"/>
    <property type="project" value="InterPro"/>
</dbReference>
<evidence type="ECO:0000313" key="4">
    <source>
        <dbReference type="EMBL" id="CAD8495120.1"/>
    </source>
</evidence>
<evidence type="ECO:0000259" key="3">
    <source>
        <dbReference type="Pfam" id="PF00487"/>
    </source>
</evidence>
<dbReference type="InterPro" id="IPR005804">
    <property type="entry name" value="FA_desaturase_dom"/>
</dbReference>
<evidence type="ECO:0000256" key="1">
    <source>
        <dbReference type="SAM" id="Phobius"/>
    </source>
</evidence>
<feature type="signal peptide" evidence="2">
    <location>
        <begin position="1"/>
        <end position="28"/>
    </location>
</feature>
<reference evidence="4" key="1">
    <citation type="submission" date="2021-01" db="EMBL/GenBank/DDBJ databases">
        <authorList>
            <person name="Corre E."/>
            <person name="Pelletier E."/>
            <person name="Niang G."/>
            <person name="Scheremetjew M."/>
            <person name="Finn R."/>
            <person name="Kale V."/>
            <person name="Holt S."/>
            <person name="Cochrane G."/>
            <person name="Meng A."/>
            <person name="Brown T."/>
            <person name="Cohen L."/>
        </authorList>
    </citation>
    <scope>NUCLEOTIDE SEQUENCE</scope>
    <source>
        <strain evidence="4">CCMP1374</strain>
    </source>
</reference>
<dbReference type="CDD" id="cd03507">
    <property type="entry name" value="Delta12-FADS-like"/>
    <property type="match status" value="1"/>
</dbReference>
<feature type="domain" description="Fatty acid desaturase" evidence="3">
    <location>
        <begin position="139"/>
        <end position="416"/>
    </location>
</feature>